<sequence length="147" mass="15776">MIVAAVFVSMTMQAIVTSAALRVVATQYDEAVSWIQEDLETVVNQAAQYEITAQPYSSRCLATLTSDGFASGFLNDTVMGLGGTSTTIGPRALGGKYYTLTRTANYTSSSDPYWLLNVTYQVTEQGGSKPIATVDTEVIPHAVFKCP</sequence>
<gene>
    <name evidence="2" type="ordered locus">AM1_5857</name>
</gene>
<name>B0C0K5_ACAM1</name>
<dbReference type="STRING" id="329726.AM1_5857"/>
<dbReference type="AlphaFoldDB" id="B0C0K5"/>
<keyword evidence="3" id="KW-1185">Reference proteome</keyword>
<evidence type="ECO:0000313" key="2">
    <source>
        <dbReference type="EMBL" id="ABW30798.1"/>
    </source>
</evidence>
<protein>
    <submittedName>
        <fullName evidence="2">Uncharacterized protein</fullName>
    </submittedName>
</protein>
<dbReference type="HOGENOM" id="CLU_111097_0_0_3"/>
<keyword evidence="1" id="KW-0732">Signal</keyword>
<feature type="signal peptide" evidence="1">
    <location>
        <begin position="1"/>
        <end position="19"/>
    </location>
</feature>
<dbReference type="EMBL" id="CP000828">
    <property type="protein sequence ID" value="ABW30798.1"/>
    <property type="molecule type" value="Genomic_DNA"/>
</dbReference>
<organism evidence="2 3">
    <name type="scientific">Acaryochloris marina (strain MBIC 11017)</name>
    <dbReference type="NCBI Taxonomy" id="329726"/>
    <lineage>
        <taxon>Bacteria</taxon>
        <taxon>Bacillati</taxon>
        <taxon>Cyanobacteriota</taxon>
        <taxon>Cyanophyceae</taxon>
        <taxon>Acaryochloridales</taxon>
        <taxon>Acaryochloridaceae</taxon>
        <taxon>Acaryochloris</taxon>
    </lineage>
</organism>
<dbReference type="KEGG" id="amr:AM1_5857"/>
<proteinExistence type="predicted"/>
<accession>B0C0K5</accession>
<evidence type="ECO:0000313" key="3">
    <source>
        <dbReference type="Proteomes" id="UP000000268"/>
    </source>
</evidence>
<feature type="chain" id="PRO_5002746614" evidence="1">
    <location>
        <begin position="20"/>
        <end position="147"/>
    </location>
</feature>
<dbReference type="Proteomes" id="UP000000268">
    <property type="component" value="Chromosome"/>
</dbReference>
<dbReference type="eggNOG" id="COG4967">
    <property type="taxonomic scope" value="Bacteria"/>
</dbReference>
<evidence type="ECO:0000256" key="1">
    <source>
        <dbReference type="SAM" id="SignalP"/>
    </source>
</evidence>
<reference evidence="2 3" key="1">
    <citation type="journal article" date="2008" name="Proc. Natl. Acad. Sci. U.S.A.">
        <title>Niche adaptation and genome expansion in the chlorophyll d-producing cyanobacterium Acaryochloris marina.</title>
        <authorList>
            <person name="Swingley W.D."/>
            <person name="Chen M."/>
            <person name="Cheung P.C."/>
            <person name="Conrad A.L."/>
            <person name="Dejesa L.C."/>
            <person name="Hao J."/>
            <person name="Honchak B.M."/>
            <person name="Karbach L.E."/>
            <person name="Kurdoglu A."/>
            <person name="Lahiri S."/>
            <person name="Mastrian S.D."/>
            <person name="Miyashita H."/>
            <person name="Page L."/>
            <person name="Ramakrishna P."/>
            <person name="Satoh S."/>
            <person name="Sattley W.M."/>
            <person name="Shimada Y."/>
            <person name="Taylor H.L."/>
            <person name="Tomo T."/>
            <person name="Tsuchiya T."/>
            <person name="Wang Z.T."/>
            <person name="Raymond J."/>
            <person name="Mimuro M."/>
            <person name="Blankenship R.E."/>
            <person name="Touchman J.W."/>
        </authorList>
    </citation>
    <scope>NUCLEOTIDE SEQUENCE [LARGE SCALE GENOMIC DNA]</scope>
    <source>
        <strain evidence="3">MBIC 11017</strain>
    </source>
</reference>